<dbReference type="EMBL" id="JAUSTY010000001">
    <property type="protein sequence ID" value="MDQ0164310.1"/>
    <property type="molecule type" value="Genomic_DNA"/>
</dbReference>
<dbReference type="InterPro" id="IPR050276">
    <property type="entry name" value="MshD_Acetyltransferase"/>
</dbReference>
<dbReference type="PANTHER" id="PTHR43617:SF20">
    <property type="entry name" value="N-ALPHA-ACETYLTRANSFERASE RIMI"/>
    <property type="match status" value="1"/>
</dbReference>
<protein>
    <submittedName>
        <fullName evidence="2">Ribosomal protein S18 acetylase RimI-like enzyme</fullName>
    </submittedName>
</protein>
<dbReference type="PANTHER" id="PTHR43617">
    <property type="entry name" value="L-AMINO ACID N-ACETYLTRANSFERASE"/>
    <property type="match status" value="1"/>
</dbReference>
<evidence type="ECO:0000259" key="1">
    <source>
        <dbReference type="PROSITE" id="PS51186"/>
    </source>
</evidence>
<proteinExistence type="predicted"/>
<keyword evidence="3" id="KW-1185">Reference proteome</keyword>
<dbReference type="Pfam" id="PF00583">
    <property type="entry name" value="Acetyltransf_1"/>
    <property type="match status" value="2"/>
</dbReference>
<gene>
    <name evidence="2" type="ORF">J2S11_000209</name>
</gene>
<reference evidence="2 3" key="1">
    <citation type="submission" date="2023-07" db="EMBL/GenBank/DDBJ databases">
        <title>Genomic Encyclopedia of Type Strains, Phase IV (KMG-IV): sequencing the most valuable type-strain genomes for metagenomic binning, comparative biology and taxonomic classification.</title>
        <authorList>
            <person name="Goeker M."/>
        </authorList>
    </citation>
    <scope>NUCLEOTIDE SEQUENCE [LARGE SCALE GENOMIC DNA]</scope>
    <source>
        <strain evidence="2 3">DSM 12751</strain>
    </source>
</reference>
<dbReference type="InterPro" id="IPR000182">
    <property type="entry name" value="GNAT_dom"/>
</dbReference>
<sequence>MNDPIQDLKEKNMLTTQQLNNIEQLQKECETHDHLQLKLNWELLRSRGTDQLDFLHYENGELVAFLGLYAFGSTVEVCGMVHPSKRRRGHFQHLFQLGMEKVKQNGYKKILLNAPAGSDTAKAFLSKQGAEYAFSEHQMQWQERLLEATDGILLRQATVEDYDMRVRISVTAFGLDEEDARLMESETLGDNTELLMIVVDKRTVGKIRVSREEGQAWIYGFSILPEYQGKGIGRKVLRRVIKEQNLAGYSVHLEVETKNDHALGLYESVGFKAVHAQDYYTYQLIPSK</sequence>
<dbReference type="InterPro" id="IPR016181">
    <property type="entry name" value="Acyl_CoA_acyltransferase"/>
</dbReference>
<feature type="domain" description="N-acetyltransferase" evidence="1">
    <location>
        <begin position="3"/>
        <end position="147"/>
    </location>
</feature>
<comment type="caution">
    <text evidence="2">The sequence shown here is derived from an EMBL/GenBank/DDBJ whole genome shotgun (WGS) entry which is preliminary data.</text>
</comment>
<evidence type="ECO:0000313" key="3">
    <source>
        <dbReference type="Proteomes" id="UP001235840"/>
    </source>
</evidence>
<feature type="domain" description="N-acetyltransferase" evidence="1">
    <location>
        <begin position="152"/>
        <end position="288"/>
    </location>
</feature>
<evidence type="ECO:0000313" key="2">
    <source>
        <dbReference type="EMBL" id="MDQ0164310.1"/>
    </source>
</evidence>
<dbReference type="Proteomes" id="UP001235840">
    <property type="component" value="Unassembled WGS sequence"/>
</dbReference>
<dbReference type="PROSITE" id="PS51186">
    <property type="entry name" value="GNAT"/>
    <property type="match status" value="2"/>
</dbReference>
<accession>A0ABT9VUK8</accession>
<organism evidence="2 3">
    <name type="scientific">Caldalkalibacillus horti</name>
    <dbReference type="NCBI Taxonomy" id="77523"/>
    <lineage>
        <taxon>Bacteria</taxon>
        <taxon>Bacillati</taxon>
        <taxon>Bacillota</taxon>
        <taxon>Bacilli</taxon>
        <taxon>Bacillales</taxon>
        <taxon>Bacillaceae</taxon>
        <taxon>Caldalkalibacillus</taxon>
    </lineage>
</organism>
<name>A0ABT9VUK8_9BACI</name>
<dbReference type="SUPFAM" id="SSF55729">
    <property type="entry name" value="Acyl-CoA N-acyltransferases (Nat)"/>
    <property type="match status" value="2"/>
</dbReference>
<dbReference type="Gene3D" id="3.40.630.30">
    <property type="match status" value="1"/>
</dbReference>
<dbReference type="CDD" id="cd04301">
    <property type="entry name" value="NAT_SF"/>
    <property type="match status" value="2"/>
</dbReference>